<organism evidence="2 3">
    <name type="scientific">Tenacibaculum platacis</name>
    <dbReference type="NCBI Taxonomy" id="3137852"/>
    <lineage>
        <taxon>Bacteria</taxon>
        <taxon>Pseudomonadati</taxon>
        <taxon>Bacteroidota</taxon>
        <taxon>Flavobacteriia</taxon>
        <taxon>Flavobacteriales</taxon>
        <taxon>Flavobacteriaceae</taxon>
        <taxon>Tenacibaculum</taxon>
    </lineage>
</organism>
<accession>A0ABM9NWD9</accession>
<evidence type="ECO:0000313" key="3">
    <source>
        <dbReference type="Proteomes" id="UP001497416"/>
    </source>
</evidence>
<dbReference type="EMBL" id="CAXIXY010000003">
    <property type="protein sequence ID" value="CAL2081176.1"/>
    <property type="molecule type" value="Genomic_DNA"/>
</dbReference>
<keyword evidence="3" id="KW-1185">Reference proteome</keyword>
<gene>
    <name evidence="2" type="ORF">T190607A01A_11153</name>
</gene>
<dbReference type="Proteomes" id="UP001497416">
    <property type="component" value="Unassembled WGS sequence"/>
</dbReference>
<sequence>MKQNKSTIKTYFETGDKPTQEEYGNLIDSYVDSQQEAGEANRRFVINADGEVVVSSEQKLPEYNISDIDNNKIYFLKDGAVVKEIDLTNYIDDTNLSRLVSGSVDSKGVATFRRDDDSVFTVDFAGLIKPVDVPEIQAGENVTIDKTDPLNPIVNSSSKIEGIESTGTLADGNNEVVIGDKARGGYASFSYTNGNLMYGDNKFVGGVKVVTGSDFIFDEILYSVDGYNGENPTVTHAAHLADTIIFRKTGFSNGRYIFEHDFFNGLKIRKGITAPNTYADAVIKSDQLTQNQEYQLPNKSITFAGVDDIPKVKAGKNITIDETDPLNPVISASSGTPGLQLVLENSNEATTGFILKNTAENTQFENTPDSLSVKKTSEKNIPSRDLLAGSEIVTKVEGSFLTKDSLTLINSHDDIFNSPLRSEFSLASGLVIQSLQMAGLTETQINSIVDISRGGISLASLSESALRIGENSSSRSIIDRNSLTFINGIGNRFEIMPPQIGWDSSYQARFQPKSYTIAGLDDIPKIQGGRNVTIDDTDPLNPVINVDSSGATNTVTTDTKQTISGEKTITSNLFTSYIQSDNSINVARNITAGGRIRTGGNALDFTESGNAGSATIQADIIGSTIHTLQPKSGTIAHLEDIVGAQKVTATITGSQLNFDGTKATDVILVPAQKGKIILVKSLVIERLLTKPVEQGYASAYVGYSLNASGYPLNLASINLSETNDLISYESNIQFSQTGNNFDEQPIGVPLVLKGEDGIGMTGAEGNIHITIEFEYYTAFKQNVS</sequence>
<dbReference type="RefSeq" id="WP_348710981.1">
    <property type="nucleotide sequence ID" value="NZ_CAXIXY010000003.1"/>
</dbReference>
<comment type="caution">
    <text evidence="2">The sequence shown here is derived from an EMBL/GenBank/DDBJ whole genome shotgun (WGS) entry which is preliminary data.</text>
</comment>
<protein>
    <submittedName>
        <fullName evidence="2">Uncharacterized protein</fullName>
    </submittedName>
</protein>
<name>A0ABM9NWD9_9FLAO</name>
<reference evidence="2 3" key="1">
    <citation type="submission" date="2024-05" db="EMBL/GenBank/DDBJ databases">
        <authorList>
            <person name="Duchaud E."/>
        </authorList>
    </citation>
    <scope>NUCLEOTIDE SEQUENCE [LARGE SCALE GENOMIC DNA]</scope>
    <source>
        <strain evidence="2">Ena-SAMPLE-TAB-13-05-2024-13:56:06:370-140302</strain>
    </source>
</reference>
<proteinExistence type="predicted"/>
<evidence type="ECO:0000256" key="1">
    <source>
        <dbReference type="SAM" id="MobiDB-lite"/>
    </source>
</evidence>
<evidence type="ECO:0000313" key="2">
    <source>
        <dbReference type="EMBL" id="CAL2081176.1"/>
    </source>
</evidence>
<feature type="region of interest" description="Disordered" evidence="1">
    <location>
        <begin position="1"/>
        <end position="20"/>
    </location>
</feature>